<accession>A0A0C9ZXL4</accession>
<dbReference type="AlphaFoldDB" id="A0A0C9ZXL4"/>
<feature type="non-terminal residue" evidence="1">
    <location>
        <position position="1"/>
    </location>
</feature>
<reference evidence="1 2" key="1">
    <citation type="submission" date="2014-04" db="EMBL/GenBank/DDBJ databases">
        <authorList>
            <consortium name="DOE Joint Genome Institute"/>
            <person name="Kuo A."/>
            <person name="Ruytinx J."/>
            <person name="Rineau F."/>
            <person name="Colpaert J."/>
            <person name="Kohler A."/>
            <person name="Nagy L.G."/>
            <person name="Floudas D."/>
            <person name="Copeland A."/>
            <person name="Barry K.W."/>
            <person name="Cichocki N."/>
            <person name="Veneault-Fourrey C."/>
            <person name="LaButti K."/>
            <person name="Lindquist E.A."/>
            <person name="Lipzen A."/>
            <person name="Lundell T."/>
            <person name="Morin E."/>
            <person name="Murat C."/>
            <person name="Sun H."/>
            <person name="Tunlid A."/>
            <person name="Henrissat B."/>
            <person name="Grigoriev I.V."/>
            <person name="Hibbett D.S."/>
            <person name="Martin F."/>
            <person name="Nordberg H.P."/>
            <person name="Cantor M.N."/>
            <person name="Hua S.X."/>
        </authorList>
    </citation>
    <scope>NUCLEOTIDE SEQUENCE [LARGE SCALE GENOMIC DNA]</scope>
    <source>
        <strain evidence="1 2">UH-Slu-Lm8-n1</strain>
    </source>
</reference>
<dbReference type="HOGENOM" id="CLU_040082_4_0_1"/>
<reference evidence="2" key="2">
    <citation type="submission" date="2015-01" db="EMBL/GenBank/DDBJ databases">
        <title>Evolutionary Origins and Diversification of the Mycorrhizal Mutualists.</title>
        <authorList>
            <consortium name="DOE Joint Genome Institute"/>
            <consortium name="Mycorrhizal Genomics Consortium"/>
            <person name="Kohler A."/>
            <person name="Kuo A."/>
            <person name="Nagy L.G."/>
            <person name="Floudas D."/>
            <person name="Copeland A."/>
            <person name="Barry K.W."/>
            <person name="Cichocki N."/>
            <person name="Veneault-Fourrey C."/>
            <person name="LaButti K."/>
            <person name="Lindquist E.A."/>
            <person name="Lipzen A."/>
            <person name="Lundell T."/>
            <person name="Morin E."/>
            <person name="Murat C."/>
            <person name="Riley R."/>
            <person name="Ohm R."/>
            <person name="Sun H."/>
            <person name="Tunlid A."/>
            <person name="Henrissat B."/>
            <person name="Grigoriev I.V."/>
            <person name="Hibbett D.S."/>
            <person name="Martin F."/>
        </authorList>
    </citation>
    <scope>NUCLEOTIDE SEQUENCE [LARGE SCALE GENOMIC DNA]</scope>
    <source>
        <strain evidence="2">UH-Slu-Lm8-n1</strain>
    </source>
</reference>
<organism evidence="1 2">
    <name type="scientific">Suillus luteus UH-Slu-Lm8-n1</name>
    <dbReference type="NCBI Taxonomy" id="930992"/>
    <lineage>
        <taxon>Eukaryota</taxon>
        <taxon>Fungi</taxon>
        <taxon>Dikarya</taxon>
        <taxon>Basidiomycota</taxon>
        <taxon>Agaricomycotina</taxon>
        <taxon>Agaricomycetes</taxon>
        <taxon>Agaricomycetidae</taxon>
        <taxon>Boletales</taxon>
        <taxon>Suillineae</taxon>
        <taxon>Suillaceae</taxon>
        <taxon>Suillus</taxon>
    </lineage>
</organism>
<name>A0A0C9ZXL4_9AGAM</name>
<protein>
    <submittedName>
        <fullName evidence="1">Uncharacterized protein</fullName>
    </submittedName>
</protein>
<gene>
    <name evidence="1" type="ORF">CY34DRAFT_98406</name>
</gene>
<proteinExistence type="predicted"/>
<evidence type="ECO:0000313" key="2">
    <source>
        <dbReference type="Proteomes" id="UP000054485"/>
    </source>
</evidence>
<dbReference type="STRING" id="930992.A0A0C9ZXL4"/>
<dbReference type="OrthoDB" id="2684964at2759"/>
<evidence type="ECO:0000313" key="1">
    <source>
        <dbReference type="EMBL" id="KIK34211.1"/>
    </source>
</evidence>
<dbReference type="InParanoid" id="A0A0C9ZXL4"/>
<keyword evidence="2" id="KW-1185">Reference proteome</keyword>
<dbReference type="Proteomes" id="UP000054485">
    <property type="component" value="Unassembled WGS sequence"/>
</dbReference>
<dbReference type="EMBL" id="KN835791">
    <property type="protein sequence ID" value="KIK34211.1"/>
    <property type="molecule type" value="Genomic_DNA"/>
</dbReference>
<sequence>QILQLLPEYVMNVQARVPDVLCALHNFIRRYYPDTSDEEYAKDMLDYDHKEGGELNELDDGLADPQERWRADSCRDCIAREMWEDAVHAA</sequence>